<organism evidence="1 2">
    <name type="scientific">Candidatus Electrothrix marina</name>
    <dbReference type="NCBI Taxonomy" id="1859130"/>
    <lineage>
        <taxon>Bacteria</taxon>
        <taxon>Pseudomonadati</taxon>
        <taxon>Thermodesulfobacteriota</taxon>
        <taxon>Desulfobulbia</taxon>
        <taxon>Desulfobulbales</taxon>
        <taxon>Desulfobulbaceae</taxon>
        <taxon>Candidatus Electrothrix</taxon>
    </lineage>
</organism>
<proteinExistence type="predicted"/>
<gene>
    <name evidence="1" type="ORF">VU01_13603</name>
</gene>
<evidence type="ECO:0000313" key="2">
    <source>
        <dbReference type="Proteomes" id="UP000288892"/>
    </source>
</evidence>
<accession>A0A444JAX3</accession>
<comment type="caution">
    <text evidence="1">The sequence shown here is derived from an EMBL/GenBank/DDBJ whole genome shotgun (WGS) entry which is preliminary data.</text>
</comment>
<reference evidence="1 2" key="1">
    <citation type="submission" date="2017-01" db="EMBL/GenBank/DDBJ databases">
        <title>The cable genome- insights into the physiology and evolution of filamentous bacteria capable of sulfide oxidation via long distance electron transfer.</title>
        <authorList>
            <person name="Schreiber L."/>
            <person name="Bjerg J.T."/>
            <person name="Boggild A."/>
            <person name="Van De Vossenberg J."/>
            <person name="Meysman F."/>
            <person name="Nielsen L.P."/>
            <person name="Schramm A."/>
            <person name="Kjeldsen K.U."/>
        </authorList>
    </citation>
    <scope>NUCLEOTIDE SEQUENCE [LARGE SCALE GENOMIC DNA]</scope>
    <source>
        <strain evidence="1">A5</strain>
    </source>
</reference>
<name>A0A444JAX3_9BACT</name>
<feature type="non-terminal residue" evidence="1">
    <location>
        <position position="1"/>
    </location>
</feature>
<keyword evidence="2" id="KW-1185">Reference proteome</keyword>
<sequence>FLGKPFHLHELRRIVDKYIQVTSDTACAADGEEKESVPDLKQVLPFWTEELDELYREAEMSGSLDIASELGRKMQEQGLQARSPALLEMGENLRQFALDLDIQGVDHLLAVLETIAGKDR</sequence>
<evidence type="ECO:0000313" key="1">
    <source>
        <dbReference type="EMBL" id="RWX50231.1"/>
    </source>
</evidence>
<dbReference type="Proteomes" id="UP000288892">
    <property type="component" value="Unassembled WGS sequence"/>
</dbReference>
<protein>
    <submittedName>
        <fullName evidence="1">Uncharacterized protein</fullName>
    </submittedName>
</protein>
<dbReference type="EMBL" id="MTKS01000360">
    <property type="protein sequence ID" value="RWX50231.1"/>
    <property type="molecule type" value="Genomic_DNA"/>
</dbReference>
<dbReference type="AlphaFoldDB" id="A0A444JAX3"/>